<evidence type="ECO:0000313" key="2">
    <source>
        <dbReference type="Proteomes" id="UP001524586"/>
    </source>
</evidence>
<organism evidence="1 2">
    <name type="scientific">Methylomonas rivi</name>
    <dbReference type="NCBI Taxonomy" id="2952226"/>
    <lineage>
        <taxon>Bacteria</taxon>
        <taxon>Pseudomonadati</taxon>
        <taxon>Pseudomonadota</taxon>
        <taxon>Gammaproteobacteria</taxon>
        <taxon>Methylococcales</taxon>
        <taxon>Methylococcaceae</taxon>
        <taxon>Methylomonas</taxon>
    </lineage>
</organism>
<accession>A0ABT1U8S5</accession>
<feature type="non-terminal residue" evidence="1">
    <location>
        <position position="1"/>
    </location>
</feature>
<reference evidence="1 2" key="1">
    <citation type="submission" date="2022-07" db="EMBL/GenBank/DDBJ databases">
        <title>Methylomonas rivi sp. nov., Methylomonas rosea sp. nov., Methylomonas aureus sp. nov. and Methylomonas subterranea sp. nov., four novel methanotrophs isolated from a freshwater creek and the deep terrestrial subsurface.</title>
        <authorList>
            <person name="Abin C."/>
            <person name="Sankaranarayanan K."/>
            <person name="Garner C."/>
            <person name="Sindelar R."/>
            <person name="Kotary K."/>
            <person name="Garner R."/>
            <person name="Barclay S."/>
            <person name="Lawson P."/>
            <person name="Krumholz L."/>
        </authorList>
    </citation>
    <scope>NUCLEOTIDE SEQUENCE [LARGE SCALE GENOMIC DNA]</scope>
    <source>
        <strain evidence="1 2">WSC-6</strain>
    </source>
</reference>
<keyword evidence="2" id="KW-1185">Reference proteome</keyword>
<dbReference type="EMBL" id="JANIBK010000135">
    <property type="protein sequence ID" value="MCQ8130210.1"/>
    <property type="molecule type" value="Genomic_DNA"/>
</dbReference>
<dbReference type="Proteomes" id="UP001524586">
    <property type="component" value="Unassembled WGS sequence"/>
</dbReference>
<gene>
    <name evidence="1" type="ORF">NP596_17260</name>
</gene>
<evidence type="ECO:0000313" key="1">
    <source>
        <dbReference type="EMBL" id="MCQ8130210.1"/>
    </source>
</evidence>
<protein>
    <submittedName>
        <fullName evidence="1">NADH-quinone oxidoreductase subunit M</fullName>
    </submittedName>
</protein>
<proteinExistence type="predicted"/>
<sequence>GFARRGLFGPVARQTVARLQDLRPRELCILALPALLVLWLGFYPQWLLNRQENTLTLWLQRVYQPAAWVADGTSAERTVARLPGN</sequence>
<comment type="caution">
    <text evidence="1">The sequence shown here is derived from an EMBL/GenBank/DDBJ whole genome shotgun (WGS) entry which is preliminary data.</text>
</comment>
<name>A0ABT1U8S5_9GAMM</name>